<accession>A0AA38I9C4</accession>
<dbReference type="GO" id="GO:0004984">
    <property type="term" value="F:olfactory receptor activity"/>
    <property type="evidence" value="ECO:0007669"/>
    <property type="project" value="InterPro"/>
</dbReference>
<dbReference type="PANTHER" id="PTHR21137:SF35">
    <property type="entry name" value="ODORANT RECEPTOR 19A-RELATED"/>
    <property type="match status" value="1"/>
</dbReference>
<feature type="transmembrane region" description="Helical" evidence="10">
    <location>
        <begin position="264"/>
        <end position="283"/>
    </location>
</feature>
<keyword evidence="5 10" id="KW-0552">Olfaction</keyword>
<keyword evidence="4 10" id="KW-0812">Transmembrane</keyword>
<evidence type="ECO:0000256" key="9">
    <source>
        <dbReference type="ARBA" id="ARBA00023224"/>
    </source>
</evidence>
<evidence type="ECO:0000256" key="7">
    <source>
        <dbReference type="ARBA" id="ARBA00023136"/>
    </source>
</evidence>
<comment type="similarity">
    <text evidence="10">Belongs to the insect chemoreceptor superfamily. Heteromeric odorant receptor channel (TC 1.A.69) family.</text>
</comment>
<dbReference type="Proteomes" id="UP001168821">
    <property type="component" value="Unassembled WGS sequence"/>
</dbReference>
<keyword evidence="8 10" id="KW-0675">Receptor</keyword>
<evidence type="ECO:0000256" key="4">
    <source>
        <dbReference type="ARBA" id="ARBA00022692"/>
    </source>
</evidence>
<keyword evidence="6 10" id="KW-1133">Transmembrane helix</keyword>
<evidence type="ECO:0000313" key="12">
    <source>
        <dbReference type="Proteomes" id="UP001168821"/>
    </source>
</evidence>
<evidence type="ECO:0000256" key="1">
    <source>
        <dbReference type="ARBA" id="ARBA00004651"/>
    </source>
</evidence>
<feature type="transmembrane region" description="Helical" evidence="10">
    <location>
        <begin position="128"/>
        <end position="147"/>
    </location>
</feature>
<protein>
    <recommendedName>
        <fullName evidence="10">Odorant receptor</fullName>
    </recommendedName>
</protein>
<dbReference type="AlphaFoldDB" id="A0AA38I9C4"/>
<proteinExistence type="inferred from homology"/>
<evidence type="ECO:0000256" key="2">
    <source>
        <dbReference type="ARBA" id="ARBA00022475"/>
    </source>
</evidence>
<keyword evidence="12" id="KW-1185">Reference proteome</keyword>
<keyword evidence="7 10" id="KW-0472">Membrane</keyword>
<keyword evidence="9 10" id="KW-0807">Transducer</keyword>
<evidence type="ECO:0000256" key="10">
    <source>
        <dbReference type="RuleBase" id="RU351113"/>
    </source>
</evidence>
<dbReference type="PANTHER" id="PTHR21137">
    <property type="entry name" value="ODORANT RECEPTOR"/>
    <property type="match status" value="1"/>
</dbReference>
<dbReference type="GO" id="GO:0007165">
    <property type="term" value="P:signal transduction"/>
    <property type="evidence" value="ECO:0007669"/>
    <property type="project" value="UniProtKB-KW"/>
</dbReference>
<dbReference type="InterPro" id="IPR004117">
    <property type="entry name" value="7tm6_olfct_rcpt"/>
</dbReference>
<evidence type="ECO:0000256" key="3">
    <source>
        <dbReference type="ARBA" id="ARBA00022606"/>
    </source>
</evidence>
<evidence type="ECO:0000256" key="6">
    <source>
        <dbReference type="ARBA" id="ARBA00022989"/>
    </source>
</evidence>
<dbReference type="Pfam" id="PF02949">
    <property type="entry name" value="7tm_6"/>
    <property type="match status" value="1"/>
</dbReference>
<organism evidence="11 12">
    <name type="scientific">Zophobas morio</name>
    <dbReference type="NCBI Taxonomy" id="2755281"/>
    <lineage>
        <taxon>Eukaryota</taxon>
        <taxon>Metazoa</taxon>
        <taxon>Ecdysozoa</taxon>
        <taxon>Arthropoda</taxon>
        <taxon>Hexapoda</taxon>
        <taxon>Insecta</taxon>
        <taxon>Pterygota</taxon>
        <taxon>Neoptera</taxon>
        <taxon>Endopterygota</taxon>
        <taxon>Coleoptera</taxon>
        <taxon>Polyphaga</taxon>
        <taxon>Cucujiformia</taxon>
        <taxon>Tenebrionidae</taxon>
        <taxon>Zophobas</taxon>
    </lineage>
</organism>
<evidence type="ECO:0000313" key="11">
    <source>
        <dbReference type="EMBL" id="KAJ3651767.1"/>
    </source>
</evidence>
<gene>
    <name evidence="11" type="ORF">Zmor_017782</name>
</gene>
<name>A0AA38I9C4_9CUCU</name>
<sequence>MTKIIQDSFKINIDVLRFFGLYPPINNSVLAKVKSLLFYFLSYVLVSILIFIRILSNNDYDNIQMNLTIIFLWETVGFAFKVLPLLLDGRRIMKCVNYFEQPQFEPTDLEEKRIIDECVYECRRNSTAFFYGIMASVVVWSFPAFRHFNTRRLPINCWLPYDPGTNLFSYCPTLIYLFAVVVYYAFSGTMIDPIIAGLAYHATCQIKILKYNLENLESNNYQTHVVAFEDVFKKLGRCIKHHIHILNFVAEYEKCFSWPVFCQFAFNTIGLCFSCIGFILAKTTSYENIINIFCLVVFSFQLFFYCYYGTLLYEENNGLGAAICMGSWYKYDVRIRKILIYIMERSKRPMIITSAKVINLTLATFVSVLKTSYSLIAVFNNYE</sequence>
<feature type="transmembrane region" description="Helical" evidence="10">
    <location>
        <begin position="357"/>
        <end position="379"/>
    </location>
</feature>
<evidence type="ECO:0000256" key="5">
    <source>
        <dbReference type="ARBA" id="ARBA00022725"/>
    </source>
</evidence>
<dbReference type="GO" id="GO:0005549">
    <property type="term" value="F:odorant binding"/>
    <property type="evidence" value="ECO:0007669"/>
    <property type="project" value="InterPro"/>
</dbReference>
<evidence type="ECO:0000256" key="8">
    <source>
        <dbReference type="ARBA" id="ARBA00023170"/>
    </source>
</evidence>
<keyword evidence="2" id="KW-1003">Cell membrane</keyword>
<feature type="transmembrane region" description="Helical" evidence="10">
    <location>
        <begin position="289"/>
        <end position="308"/>
    </location>
</feature>
<dbReference type="EMBL" id="JALNTZ010000005">
    <property type="protein sequence ID" value="KAJ3651767.1"/>
    <property type="molecule type" value="Genomic_DNA"/>
</dbReference>
<keyword evidence="3 10" id="KW-0716">Sensory transduction</keyword>
<feature type="transmembrane region" description="Helical" evidence="10">
    <location>
        <begin position="67"/>
        <end position="87"/>
    </location>
</feature>
<feature type="transmembrane region" description="Helical" evidence="10">
    <location>
        <begin position="167"/>
        <end position="186"/>
    </location>
</feature>
<dbReference type="GO" id="GO:0005886">
    <property type="term" value="C:plasma membrane"/>
    <property type="evidence" value="ECO:0007669"/>
    <property type="project" value="UniProtKB-SubCell"/>
</dbReference>
<comment type="subcellular location">
    <subcellularLocation>
        <location evidence="1 10">Cell membrane</location>
        <topology evidence="1 10">Multi-pass membrane protein</topology>
    </subcellularLocation>
</comment>
<reference evidence="11" key="1">
    <citation type="journal article" date="2023" name="G3 (Bethesda)">
        <title>Whole genome assemblies of Zophobas morio and Tenebrio molitor.</title>
        <authorList>
            <person name="Kaur S."/>
            <person name="Stinson S.A."/>
            <person name="diCenzo G.C."/>
        </authorList>
    </citation>
    <scope>NUCLEOTIDE SEQUENCE</scope>
    <source>
        <strain evidence="11">QUZm001</strain>
    </source>
</reference>
<feature type="transmembrane region" description="Helical" evidence="10">
    <location>
        <begin position="36"/>
        <end position="55"/>
    </location>
</feature>
<comment type="caution">
    <text evidence="11">The sequence shown here is derived from an EMBL/GenBank/DDBJ whole genome shotgun (WGS) entry which is preliminary data.</text>
</comment>